<dbReference type="Proteomes" id="UP001549363">
    <property type="component" value="Unassembled WGS sequence"/>
</dbReference>
<evidence type="ECO:0000313" key="11">
    <source>
        <dbReference type="EMBL" id="MET4560092.1"/>
    </source>
</evidence>
<keyword evidence="5" id="KW-0547">Nucleotide-binding</keyword>
<evidence type="ECO:0000256" key="3">
    <source>
        <dbReference type="ARBA" id="ARBA00012695"/>
    </source>
</evidence>
<dbReference type="EC" id="1.5.5.2" evidence="3"/>
<dbReference type="Pfam" id="PF01619">
    <property type="entry name" value="Pro_dh"/>
    <property type="match status" value="1"/>
</dbReference>
<name>A0ABV2PGQ0_9BACI</name>
<dbReference type="InterPro" id="IPR015659">
    <property type="entry name" value="Proline_oxidase"/>
</dbReference>
<evidence type="ECO:0000313" key="12">
    <source>
        <dbReference type="Proteomes" id="UP001549363"/>
    </source>
</evidence>
<evidence type="ECO:0000256" key="6">
    <source>
        <dbReference type="ARBA" id="ARBA00022827"/>
    </source>
</evidence>
<comment type="pathway">
    <text evidence="2">Amino-acid degradation; L-proline degradation into L-glutamate; L-glutamate from L-proline: step 1/2.</text>
</comment>
<reference evidence="11 12" key="1">
    <citation type="submission" date="2024-06" db="EMBL/GenBank/DDBJ databases">
        <title>Sorghum-associated microbial communities from plants grown in Nebraska, USA.</title>
        <authorList>
            <person name="Schachtman D."/>
        </authorList>
    </citation>
    <scope>NUCLEOTIDE SEQUENCE [LARGE SCALE GENOMIC DNA]</scope>
    <source>
        <strain evidence="11 12">736</strain>
    </source>
</reference>
<evidence type="ECO:0000256" key="9">
    <source>
        <dbReference type="ARBA" id="ARBA00048779"/>
    </source>
</evidence>
<organism evidence="11 12">
    <name type="scientific">Lysinibacillus parviboronicapiens</name>
    <dbReference type="NCBI Taxonomy" id="436516"/>
    <lineage>
        <taxon>Bacteria</taxon>
        <taxon>Bacillati</taxon>
        <taxon>Bacillota</taxon>
        <taxon>Bacilli</taxon>
        <taxon>Bacillales</taxon>
        <taxon>Bacillaceae</taxon>
        <taxon>Lysinibacillus</taxon>
    </lineage>
</organism>
<evidence type="ECO:0000256" key="1">
    <source>
        <dbReference type="ARBA" id="ARBA00001974"/>
    </source>
</evidence>
<sequence>MMKTPEVQVAQALKSVARNEHIKSYIQQSNELYPILLKAAKRFVTGENKQEGIEIANELISKGYFISLEYIGENITDLKKCIKAKDEFLHLIEEIGSMSIKQTVSLDLSHIGLSVNPETAYIHLLQIAKKANMYGITLMISMEESSKTNDILDIYKKASEQYPNVGITIQAHLYRSNNDIQELIRYPGKIRVVKGAYQESDEVAMSRSKELNNCYLKLVEQLIEANHPVSIATHDETLIQEIVHRQYLNHPNVEIEMLYGIRPDLLSNLKGKEYNCKVYLTYGKEWYLYLCHRIAEYPENLYRAVTDMINPSLPESSRSY</sequence>
<gene>
    <name evidence="11" type="ORF">ABIA69_001236</name>
</gene>
<dbReference type="PANTHER" id="PTHR13914:SF0">
    <property type="entry name" value="PROLINE DEHYDROGENASE 1, MITOCHONDRIAL"/>
    <property type="match status" value="1"/>
</dbReference>
<proteinExistence type="predicted"/>
<protein>
    <recommendedName>
        <fullName evidence="3">proline dehydrogenase</fullName>
        <ecNumber evidence="3">1.5.5.2</ecNumber>
    </recommendedName>
</protein>
<accession>A0ABV2PGQ0</accession>
<evidence type="ECO:0000256" key="7">
    <source>
        <dbReference type="ARBA" id="ARBA00023002"/>
    </source>
</evidence>
<evidence type="ECO:0000256" key="2">
    <source>
        <dbReference type="ARBA" id="ARBA00004739"/>
    </source>
</evidence>
<keyword evidence="12" id="KW-1185">Reference proteome</keyword>
<keyword evidence="8" id="KW-0642">Proline metabolism</keyword>
<evidence type="ECO:0000256" key="8">
    <source>
        <dbReference type="ARBA" id="ARBA00023062"/>
    </source>
</evidence>
<dbReference type="PIRSF" id="PIRSF000196">
    <property type="entry name" value="Pro_dehydrog"/>
    <property type="match status" value="1"/>
</dbReference>
<keyword evidence="7 11" id="KW-0560">Oxidoreductase</keyword>
<dbReference type="GO" id="GO:0004657">
    <property type="term" value="F:proline dehydrogenase activity"/>
    <property type="evidence" value="ECO:0007669"/>
    <property type="project" value="UniProtKB-EC"/>
</dbReference>
<dbReference type="EMBL" id="JBEPSB010000004">
    <property type="protein sequence ID" value="MET4560092.1"/>
    <property type="molecule type" value="Genomic_DNA"/>
</dbReference>
<evidence type="ECO:0000259" key="10">
    <source>
        <dbReference type="Pfam" id="PF01619"/>
    </source>
</evidence>
<comment type="cofactor">
    <cofactor evidence="1">
        <name>FAD</name>
        <dbReference type="ChEBI" id="CHEBI:57692"/>
    </cofactor>
</comment>
<comment type="catalytic activity">
    <reaction evidence="9">
        <text>L-proline + a quinone = (S)-1-pyrroline-5-carboxylate + a quinol + H(+)</text>
        <dbReference type="Rhea" id="RHEA:23784"/>
        <dbReference type="ChEBI" id="CHEBI:15378"/>
        <dbReference type="ChEBI" id="CHEBI:17388"/>
        <dbReference type="ChEBI" id="CHEBI:24646"/>
        <dbReference type="ChEBI" id="CHEBI:60039"/>
        <dbReference type="ChEBI" id="CHEBI:132124"/>
        <dbReference type="EC" id="1.5.5.2"/>
    </reaction>
</comment>
<evidence type="ECO:0000256" key="4">
    <source>
        <dbReference type="ARBA" id="ARBA00022630"/>
    </source>
</evidence>
<feature type="domain" description="Proline dehydrogenase" evidence="10">
    <location>
        <begin position="56"/>
        <end position="296"/>
    </location>
</feature>
<keyword evidence="4" id="KW-0285">Flavoprotein</keyword>
<dbReference type="SUPFAM" id="SSF51730">
    <property type="entry name" value="FAD-linked oxidoreductase"/>
    <property type="match status" value="1"/>
</dbReference>
<evidence type="ECO:0000256" key="5">
    <source>
        <dbReference type="ARBA" id="ARBA00022741"/>
    </source>
</evidence>
<dbReference type="InterPro" id="IPR029041">
    <property type="entry name" value="FAD-linked_oxidoreductase-like"/>
</dbReference>
<dbReference type="PANTHER" id="PTHR13914">
    <property type="entry name" value="PROLINE OXIDASE"/>
    <property type="match status" value="1"/>
</dbReference>
<dbReference type="Gene3D" id="3.20.20.220">
    <property type="match status" value="1"/>
</dbReference>
<keyword evidence="6" id="KW-0274">FAD</keyword>
<dbReference type="InterPro" id="IPR008219">
    <property type="entry name" value="PRODH_bac_arc"/>
</dbReference>
<dbReference type="InterPro" id="IPR002872">
    <property type="entry name" value="Proline_DH_dom"/>
</dbReference>
<comment type="caution">
    <text evidence="11">The sequence shown here is derived from an EMBL/GenBank/DDBJ whole genome shotgun (WGS) entry which is preliminary data.</text>
</comment>